<feature type="transmembrane region" description="Helical" evidence="10">
    <location>
        <begin position="358"/>
        <end position="387"/>
    </location>
</feature>
<keyword evidence="10" id="KW-0812">Transmembrane</keyword>
<evidence type="ECO:0000256" key="3">
    <source>
        <dbReference type="ARBA" id="ARBA00012438"/>
    </source>
</evidence>
<dbReference type="AlphaFoldDB" id="A0A521AZK0"/>
<dbReference type="Proteomes" id="UP000315971">
    <property type="component" value="Unassembled WGS sequence"/>
</dbReference>
<evidence type="ECO:0000313" key="14">
    <source>
        <dbReference type="Proteomes" id="UP000315971"/>
    </source>
</evidence>
<dbReference type="Pfam" id="PF02518">
    <property type="entry name" value="HATPase_c"/>
    <property type="match status" value="1"/>
</dbReference>
<dbReference type="PROSITE" id="PS50885">
    <property type="entry name" value="HAMP"/>
    <property type="match status" value="1"/>
</dbReference>
<comment type="catalytic activity">
    <reaction evidence="1">
        <text>ATP + protein L-histidine = ADP + protein N-phospho-L-histidine.</text>
        <dbReference type="EC" id="2.7.13.3"/>
    </reaction>
</comment>
<feature type="transmembrane region" description="Helical" evidence="10">
    <location>
        <begin position="448"/>
        <end position="465"/>
    </location>
</feature>
<keyword evidence="7 13" id="KW-0418">Kinase</keyword>
<feature type="transmembrane region" description="Helical" evidence="10">
    <location>
        <begin position="706"/>
        <end position="730"/>
    </location>
</feature>
<dbReference type="SMART" id="SM00388">
    <property type="entry name" value="HisKA"/>
    <property type="match status" value="1"/>
</dbReference>
<evidence type="ECO:0000256" key="5">
    <source>
        <dbReference type="ARBA" id="ARBA00022679"/>
    </source>
</evidence>
<dbReference type="InterPro" id="IPR003594">
    <property type="entry name" value="HATPase_dom"/>
</dbReference>
<dbReference type="OrthoDB" id="9776727at2"/>
<comment type="subcellular location">
    <subcellularLocation>
        <location evidence="2">Membrane</location>
    </subcellularLocation>
</comment>
<dbReference type="PANTHER" id="PTHR43065:SF46">
    <property type="entry name" value="C4-DICARBOXYLATE TRANSPORT SENSOR PROTEIN DCTB"/>
    <property type="match status" value="1"/>
</dbReference>
<evidence type="ECO:0000256" key="9">
    <source>
        <dbReference type="ARBA" id="ARBA00023012"/>
    </source>
</evidence>
<feature type="transmembrane region" description="Helical" evidence="10">
    <location>
        <begin position="760"/>
        <end position="780"/>
    </location>
</feature>
<dbReference type="SUPFAM" id="SSF55874">
    <property type="entry name" value="ATPase domain of HSP90 chaperone/DNA topoisomerase II/histidine kinase"/>
    <property type="match status" value="1"/>
</dbReference>
<keyword evidence="8" id="KW-0067">ATP-binding</keyword>
<dbReference type="SMART" id="SM00387">
    <property type="entry name" value="HATPase_c"/>
    <property type="match status" value="1"/>
</dbReference>
<sequence>MKVNIKIIYGLLGLLAVLLILSFSIDFFTSSERETTEIANRTQKALIRKSDLVNDFYETNLAKGVDTKFIANVSDLIDQLDVENISMLHYQFDKLTFWSSNRIVLPHPEQIHDGSSFRQLSNGWYFIIKKVKGNNATLFFVPIKSEYSFQNTYLQNEFSRDLAIPSYFKLAQSTDPGAVAVKDNGGKALFYLSIDKALSAQIVSVLEIIIDAVIILLTFILLLLIAHIFFIKKNWALVILFAIVLPVGMRFLMINLRVPSEFYKLELFGPYIYASSYPNNSLGELFLNTLFVFGILWFFERKLKSFKFSVRVKTVAYVLASLLIAIVYKLSATLFFVFQGLIINSRIQFDISHVLDLSIYSFLGLFITAIVLYTFYLFCLILARLFMAFDFSTGEKITLASVALTVVTLVLIVTNSFNIYYLLIAFFLVLIERVARQRRGVLDFPERTIILLIFSILVASNLIEFNNQKEKERRKLVALKLEDANDPIAEFVFNDIRENIKYDKAIANYFNGEELPNRIQLNNHLQKRYFGGYFSRYEVSVYPVTSSVDSLTEENAGPFRALLDNAGLKSFSIKQDTLFQPKGIPGMQRYIAVLNLDSPKMAKLLFDIHSKLVDKGNTFPKLLLEGNVNINKEIERYSYALYNKHKLMSNKGDYLYKRLDDEFNAQLRVHDSYFANLNGYNHLVYKARDNTIIVVSKKNGGFFVELAIFSYILGFSIVFTFLILICRYLFSVVYTHFDDLLRFNFNEVFSSVNILFKTRIQLSMILAVMMSIIVIGWVTLSNVRRQYKEQQSQLINERVSLATASFNSELVENDRLIIDKDFPVKFASFSDVTDNDINLYDTEGNLIISTQPKLFDRGLIDEKIDPKPFYNIQRSGFIEYITEYEKIGKLDYLAAYSPIVNSKNQILGYISLPYFENEEEYRTRISAFLNAIINVYSFVFLAIGIVAFIFSNSITAPLELLLQNFRTTRIGKYTPIEWRGNDEIGNMVKEYNNMIAELEISARKLAMSERENAWREMAKQVAHEIKNPLTPLRLGVQHLDRAWRDKDPNFDQKFEKFSKGFIKQIDSLSFIASEFSSFARMPDTHNEVFDVKEILEETVFVFKETESAEVTFKSWSYTNTSVFADKDQLMRSFNNLVKNALQAMPPETKGMVIIDLTGSDNEVSITISDNGLGIPDDAREKIFSPNFTTKSSGMGIGLAFVKSSIENAGGTIRFNSVAGVGTTFYINLPVVKQFVSEKRA</sequence>
<feature type="transmembrane region" description="Helical" evidence="10">
    <location>
        <begin position="399"/>
        <end position="428"/>
    </location>
</feature>
<dbReference type="CDD" id="cd00075">
    <property type="entry name" value="HATPase"/>
    <property type="match status" value="1"/>
</dbReference>
<dbReference type="GO" id="GO:0016020">
    <property type="term" value="C:membrane"/>
    <property type="evidence" value="ECO:0007669"/>
    <property type="project" value="UniProtKB-SubCell"/>
</dbReference>
<dbReference type="InterPro" id="IPR036097">
    <property type="entry name" value="HisK_dim/P_sf"/>
</dbReference>
<gene>
    <name evidence="13" type="ORF">SAMN06265350_101526</name>
</gene>
<dbReference type="PROSITE" id="PS50109">
    <property type="entry name" value="HIS_KIN"/>
    <property type="match status" value="1"/>
</dbReference>
<feature type="transmembrane region" description="Helical" evidence="10">
    <location>
        <begin position="208"/>
        <end position="230"/>
    </location>
</feature>
<feature type="domain" description="HAMP" evidence="12">
    <location>
        <begin position="952"/>
        <end position="1003"/>
    </location>
</feature>
<keyword evidence="14" id="KW-1185">Reference proteome</keyword>
<evidence type="ECO:0000256" key="1">
    <source>
        <dbReference type="ARBA" id="ARBA00000085"/>
    </source>
</evidence>
<dbReference type="InterPro" id="IPR003661">
    <property type="entry name" value="HisK_dim/P_dom"/>
</dbReference>
<dbReference type="InterPro" id="IPR004358">
    <property type="entry name" value="Sig_transdc_His_kin-like_C"/>
</dbReference>
<feature type="transmembrane region" description="Helical" evidence="10">
    <location>
        <begin position="285"/>
        <end position="303"/>
    </location>
</feature>
<dbReference type="GO" id="GO:0000155">
    <property type="term" value="F:phosphorelay sensor kinase activity"/>
    <property type="evidence" value="ECO:0007669"/>
    <property type="project" value="InterPro"/>
</dbReference>
<accession>A0A521AZK0</accession>
<dbReference type="CDD" id="cd00082">
    <property type="entry name" value="HisKA"/>
    <property type="match status" value="1"/>
</dbReference>
<evidence type="ECO:0000256" key="4">
    <source>
        <dbReference type="ARBA" id="ARBA00022553"/>
    </source>
</evidence>
<name>A0A521AZK0_9SPHI</name>
<keyword evidence="5" id="KW-0808">Transferase</keyword>
<evidence type="ECO:0000256" key="2">
    <source>
        <dbReference type="ARBA" id="ARBA00004370"/>
    </source>
</evidence>
<dbReference type="PRINTS" id="PR00344">
    <property type="entry name" value="BCTRLSENSOR"/>
</dbReference>
<reference evidence="13 14" key="1">
    <citation type="submission" date="2017-05" db="EMBL/GenBank/DDBJ databases">
        <authorList>
            <person name="Varghese N."/>
            <person name="Submissions S."/>
        </authorList>
    </citation>
    <scope>NUCLEOTIDE SEQUENCE [LARGE SCALE GENOMIC DNA]</scope>
    <source>
        <strain evidence="13 14">DSM 21342</strain>
    </source>
</reference>
<feature type="transmembrane region" description="Helical" evidence="10">
    <location>
        <begin position="315"/>
        <end position="338"/>
    </location>
</feature>
<evidence type="ECO:0000256" key="7">
    <source>
        <dbReference type="ARBA" id="ARBA00022777"/>
    </source>
</evidence>
<dbReference type="EMBL" id="FXSZ01000001">
    <property type="protein sequence ID" value="SMO39950.1"/>
    <property type="molecule type" value="Genomic_DNA"/>
</dbReference>
<keyword evidence="10" id="KW-0472">Membrane</keyword>
<dbReference type="Gene3D" id="1.10.287.130">
    <property type="match status" value="1"/>
</dbReference>
<evidence type="ECO:0000259" key="11">
    <source>
        <dbReference type="PROSITE" id="PS50109"/>
    </source>
</evidence>
<proteinExistence type="predicted"/>
<dbReference type="EC" id="2.7.13.3" evidence="3"/>
<dbReference type="Gene3D" id="3.30.565.10">
    <property type="entry name" value="Histidine kinase-like ATPase, C-terminal domain"/>
    <property type="match status" value="1"/>
</dbReference>
<evidence type="ECO:0000259" key="12">
    <source>
        <dbReference type="PROSITE" id="PS50885"/>
    </source>
</evidence>
<dbReference type="SUPFAM" id="SSF47384">
    <property type="entry name" value="Homodimeric domain of signal transducing histidine kinase"/>
    <property type="match status" value="1"/>
</dbReference>
<feature type="domain" description="Histidine kinase" evidence="11">
    <location>
        <begin position="1020"/>
        <end position="1232"/>
    </location>
</feature>
<dbReference type="InterPro" id="IPR003660">
    <property type="entry name" value="HAMP_dom"/>
</dbReference>
<organism evidence="13 14">
    <name type="scientific">Solitalea koreensis</name>
    <dbReference type="NCBI Taxonomy" id="543615"/>
    <lineage>
        <taxon>Bacteria</taxon>
        <taxon>Pseudomonadati</taxon>
        <taxon>Bacteroidota</taxon>
        <taxon>Sphingobacteriia</taxon>
        <taxon>Sphingobacteriales</taxon>
        <taxon>Sphingobacteriaceae</taxon>
        <taxon>Solitalea</taxon>
    </lineage>
</organism>
<protein>
    <recommendedName>
        <fullName evidence="3">histidine kinase</fullName>
        <ecNumber evidence="3">2.7.13.3</ecNumber>
    </recommendedName>
</protein>
<dbReference type="Gene3D" id="6.10.340.10">
    <property type="match status" value="1"/>
</dbReference>
<keyword evidence="9" id="KW-0902">Two-component regulatory system</keyword>
<feature type="transmembrane region" description="Helical" evidence="10">
    <location>
        <begin position="237"/>
        <end position="258"/>
    </location>
</feature>
<evidence type="ECO:0000256" key="6">
    <source>
        <dbReference type="ARBA" id="ARBA00022741"/>
    </source>
</evidence>
<dbReference type="InterPro" id="IPR005467">
    <property type="entry name" value="His_kinase_dom"/>
</dbReference>
<feature type="transmembrane region" description="Helical" evidence="10">
    <location>
        <begin position="927"/>
        <end position="950"/>
    </location>
</feature>
<evidence type="ECO:0000256" key="10">
    <source>
        <dbReference type="SAM" id="Phobius"/>
    </source>
</evidence>
<dbReference type="GO" id="GO:0005524">
    <property type="term" value="F:ATP binding"/>
    <property type="evidence" value="ECO:0007669"/>
    <property type="project" value="UniProtKB-KW"/>
</dbReference>
<keyword evidence="4" id="KW-0597">Phosphoprotein</keyword>
<keyword evidence="10" id="KW-1133">Transmembrane helix</keyword>
<evidence type="ECO:0000256" key="8">
    <source>
        <dbReference type="ARBA" id="ARBA00022840"/>
    </source>
</evidence>
<dbReference type="RefSeq" id="WP_142601198.1">
    <property type="nucleotide sequence ID" value="NZ_FXSZ01000001.1"/>
</dbReference>
<dbReference type="InterPro" id="IPR036890">
    <property type="entry name" value="HATPase_C_sf"/>
</dbReference>
<evidence type="ECO:0000313" key="13">
    <source>
        <dbReference type="EMBL" id="SMO39950.1"/>
    </source>
</evidence>
<keyword evidence="6" id="KW-0547">Nucleotide-binding</keyword>
<dbReference type="PANTHER" id="PTHR43065">
    <property type="entry name" value="SENSOR HISTIDINE KINASE"/>
    <property type="match status" value="1"/>
</dbReference>